<evidence type="ECO:0000313" key="6">
    <source>
        <dbReference type="Proteomes" id="UP001596434"/>
    </source>
</evidence>
<keyword evidence="2" id="KW-0418">Kinase</keyword>
<comment type="pathway">
    <text evidence="3">Isoprenoid biosynthesis; isopentenyl diphosphate biosynthesis via mevalonate pathway; isopentenyl diphosphate from (R)-mevalonate: step 1/3.</text>
</comment>
<evidence type="ECO:0000256" key="1">
    <source>
        <dbReference type="ARBA" id="ARBA00022679"/>
    </source>
</evidence>
<proteinExistence type="predicted"/>
<dbReference type="GO" id="GO:0016301">
    <property type="term" value="F:kinase activity"/>
    <property type="evidence" value="ECO:0007669"/>
    <property type="project" value="UniProtKB-KW"/>
</dbReference>
<accession>A0ABD5ZYP9</accession>
<dbReference type="Proteomes" id="UP001596434">
    <property type="component" value="Unassembled WGS sequence"/>
</dbReference>
<comment type="caution">
    <text evidence="5">The sequence shown here is derived from an EMBL/GenBank/DDBJ whole genome shotgun (WGS) entry which is preliminary data.</text>
</comment>
<dbReference type="GeneID" id="96953816"/>
<organism evidence="5 6">
    <name type="scientific">Haloplanus litoreus</name>
    <dbReference type="NCBI Taxonomy" id="767515"/>
    <lineage>
        <taxon>Archaea</taxon>
        <taxon>Methanobacteriati</taxon>
        <taxon>Methanobacteriota</taxon>
        <taxon>Stenosarchaea group</taxon>
        <taxon>Halobacteria</taxon>
        <taxon>Halobacteriales</taxon>
        <taxon>Haloferacaceae</taxon>
        <taxon>Haloplanus</taxon>
    </lineage>
</organism>
<dbReference type="InterPro" id="IPR006204">
    <property type="entry name" value="GHMP_kinase_N_dom"/>
</dbReference>
<dbReference type="PANTHER" id="PTHR43290">
    <property type="entry name" value="MEVALONATE KINASE"/>
    <property type="match status" value="1"/>
</dbReference>
<feature type="domain" description="GHMP kinase N-terminal" evidence="4">
    <location>
        <begin position="98"/>
        <end position="175"/>
    </location>
</feature>
<dbReference type="PRINTS" id="PR00959">
    <property type="entry name" value="MEVGALKINASE"/>
</dbReference>
<dbReference type="InterPro" id="IPR006205">
    <property type="entry name" value="Mev_gal_kin"/>
</dbReference>
<dbReference type="Pfam" id="PF00288">
    <property type="entry name" value="GHMP_kinases_N"/>
    <property type="match status" value="1"/>
</dbReference>
<dbReference type="PANTHER" id="PTHR43290:SF2">
    <property type="entry name" value="MEVALONATE KINASE"/>
    <property type="match status" value="1"/>
</dbReference>
<gene>
    <name evidence="5" type="ORF">ACFQKE_09160</name>
</gene>
<name>A0ABD5ZYP9_9EURY</name>
<reference evidence="5 6" key="1">
    <citation type="journal article" date="2019" name="Int. J. Syst. Evol. Microbiol.">
        <title>The Global Catalogue of Microorganisms (GCM) 10K type strain sequencing project: providing services to taxonomists for standard genome sequencing and annotation.</title>
        <authorList>
            <consortium name="The Broad Institute Genomics Platform"/>
            <consortium name="The Broad Institute Genome Sequencing Center for Infectious Disease"/>
            <person name="Wu L."/>
            <person name="Ma J."/>
        </authorList>
    </citation>
    <scope>NUCLEOTIDE SEQUENCE [LARGE SCALE GENOMIC DNA]</scope>
    <source>
        <strain evidence="5 6">GX21</strain>
    </source>
</reference>
<dbReference type="SUPFAM" id="SSF54211">
    <property type="entry name" value="Ribosomal protein S5 domain 2-like"/>
    <property type="match status" value="1"/>
</dbReference>
<sequence>MAVTASVPGRIFVGGDHATLLGGPRIASALDLRLRVTVSERDDDTVLVRGPLGRQDTTLESLFGPTDSNAVLTVSKSGRSLPVYTLLRRILSAVGRTGPDELPGFSVEIDVDDEFPMGVGLGSSTATTVALTAALTEAFGEARPDSELVDLVTAIEDELYADAVPIDPAVIVSGGLVLGESTVTERATNELPVLVATTETRPSRTEIRRQVERRRSITGPRYDEVRKTSDATTDQLWTRITDADYAEMRELITFYGELLDALGFASWPLPELRAANPVQQTHDLGVKQSDFGRRAALVTFPDERSDTAELERVLGRTAQHVVSTTTTARGLEYDT</sequence>
<keyword evidence="1" id="KW-0808">Transferase</keyword>
<dbReference type="InterPro" id="IPR020568">
    <property type="entry name" value="Ribosomal_Su5_D2-typ_SF"/>
</dbReference>
<dbReference type="Gene3D" id="3.30.230.10">
    <property type="match status" value="1"/>
</dbReference>
<dbReference type="RefSeq" id="WP_379703685.1">
    <property type="nucleotide sequence ID" value="NZ_JBHTAT010000001.1"/>
</dbReference>
<protein>
    <recommendedName>
        <fullName evidence="4">GHMP kinase N-terminal domain-containing protein</fullName>
    </recommendedName>
</protein>
<dbReference type="EMBL" id="JBHTAT010000001">
    <property type="protein sequence ID" value="MFC7255455.1"/>
    <property type="molecule type" value="Genomic_DNA"/>
</dbReference>
<keyword evidence="6" id="KW-1185">Reference proteome</keyword>
<evidence type="ECO:0000256" key="2">
    <source>
        <dbReference type="ARBA" id="ARBA00022777"/>
    </source>
</evidence>
<dbReference type="AlphaFoldDB" id="A0ABD5ZYP9"/>
<evidence type="ECO:0000313" key="5">
    <source>
        <dbReference type="EMBL" id="MFC7255455.1"/>
    </source>
</evidence>
<evidence type="ECO:0000256" key="3">
    <source>
        <dbReference type="ARBA" id="ARBA00029438"/>
    </source>
</evidence>
<dbReference type="InterPro" id="IPR014721">
    <property type="entry name" value="Ribsml_uS5_D2-typ_fold_subgr"/>
</dbReference>
<evidence type="ECO:0000259" key="4">
    <source>
        <dbReference type="Pfam" id="PF00288"/>
    </source>
</evidence>